<evidence type="ECO:0000313" key="12">
    <source>
        <dbReference type="Proteomes" id="UP000015354"/>
    </source>
</evidence>
<evidence type="ECO:0000256" key="7">
    <source>
        <dbReference type="ARBA" id="ARBA00023054"/>
    </source>
</evidence>
<evidence type="ECO:0000256" key="8">
    <source>
        <dbReference type="ARBA" id="ARBA00023212"/>
    </source>
</evidence>
<evidence type="ECO:0000256" key="3">
    <source>
        <dbReference type="ARBA" id="ARBA00021406"/>
    </source>
</evidence>
<dbReference type="GO" id="GO:0060271">
    <property type="term" value="P:cilium assembly"/>
    <property type="evidence" value="ECO:0007669"/>
    <property type="project" value="TreeGrafter"/>
</dbReference>
<keyword evidence="4" id="KW-0963">Cytoplasm</keyword>
<dbReference type="OrthoDB" id="2157184at2759"/>
<feature type="coiled-coil region" evidence="9">
    <location>
        <begin position="243"/>
        <end position="281"/>
    </location>
</feature>
<comment type="caution">
    <text evidence="11">The sequence shown here is derived from an EMBL/GenBank/DDBJ whole genome shotgun (WGS) entry which is preliminary data.</text>
</comment>
<comment type="similarity">
    <text evidence="2">Belongs to the CEP162 family.</text>
</comment>
<dbReference type="PANTHER" id="PTHR34031:SF1">
    <property type="entry name" value="CENTROSOMAL PROTEIN OF 162 KDA"/>
    <property type="match status" value="1"/>
</dbReference>
<keyword evidence="6" id="KW-0970">Cilium biogenesis/degradation</keyword>
<name>S9U3W7_9TRYP</name>
<organism evidence="11 12">
    <name type="scientific">Strigomonas culicis</name>
    <dbReference type="NCBI Taxonomy" id="28005"/>
    <lineage>
        <taxon>Eukaryota</taxon>
        <taxon>Discoba</taxon>
        <taxon>Euglenozoa</taxon>
        <taxon>Kinetoplastea</taxon>
        <taxon>Metakinetoplastina</taxon>
        <taxon>Trypanosomatida</taxon>
        <taxon>Trypanosomatidae</taxon>
        <taxon>Strigomonadinae</taxon>
        <taxon>Strigomonas</taxon>
    </lineage>
</organism>
<keyword evidence="5" id="KW-0493">Microtubule</keyword>
<keyword evidence="12" id="KW-1185">Reference proteome</keyword>
<proteinExistence type="inferred from homology"/>
<feature type="coiled-coil region" evidence="9">
    <location>
        <begin position="408"/>
        <end position="435"/>
    </location>
</feature>
<keyword evidence="7 9" id="KW-0175">Coiled coil</keyword>
<dbReference type="AlphaFoldDB" id="S9U3W7"/>
<evidence type="ECO:0000256" key="2">
    <source>
        <dbReference type="ARBA" id="ARBA00009485"/>
    </source>
</evidence>
<gene>
    <name evidence="11" type="ORF">STCU_07690</name>
</gene>
<feature type="compositionally biased region" description="Basic and acidic residues" evidence="10">
    <location>
        <begin position="162"/>
        <end position="174"/>
    </location>
</feature>
<keyword evidence="8" id="KW-0206">Cytoskeleton</keyword>
<dbReference type="Proteomes" id="UP000015354">
    <property type="component" value="Unassembled WGS sequence"/>
</dbReference>
<evidence type="ECO:0000256" key="4">
    <source>
        <dbReference type="ARBA" id="ARBA00022490"/>
    </source>
</evidence>
<dbReference type="PANTHER" id="PTHR34031">
    <property type="entry name" value="CENTROSOMAL PROTEIN OF 162 KDA"/>
    <property type="match status" value="1"/>
</dbReference>
<evidence type="ECO:0000256" key="9">
    <source>
        <dbReference type="SAM" id="Coils"/>
    </source>
</evidence>
<dbReference type="GO" id="GO:0005879">
    <property type="term" value="C:axonemal microtubule"/>
    <property type="evidence" value="ECO:0007669"/>
    <property type="project" value="TreeGrafter"/>
</dbReference>
<feature type="region of interest" description="Disordered" evidence="10">
    <location>
        <begin position="162"/>
        <end position="187"/>
    </location>
</feature>
<accession>S9U3W7</accession>
<dbReference type="InterPro" id="IPR038774">
    <property type="entry name" value="CEP162-like"/>
</dbReference>
<evidence type="ECO:0000256" key="5">
    <source>
        <dbReference type="ARBA" id="ARBA00022701"/>
    </source>
</evidence>
<evidence type="ECO:0000256" key="6">
    <source>
        <dbReference type="ARBA" id="ARBA00022794"/>
    </source>
</evidence>
<comment type="subcellular location">
    <subcellularLocation>
        <location evidence="1">Cytoplasm</location>
        <location evidence="1">Cytoskeleton</location>
        <location evidence="1">Microtubule organizing center</location>
        <location evidence="1">Centrosome</location>
        <location evidence="1">Centriole</location>
    </subcellularLocation>
</comment>
<dbReference type="EMBL" id="ATMH01007690">
    <property type="protein sequence ID" value="EPY23499.1"/>
    <property type="molecule type" value="Genomic_DNA"/>
</dbReference>
<evidence type="ECO:0000256" key="1">
    <source>
        <dbReference type="ARBA" id="ARBA00004114"/>
    </source>
</evidence>
<evidence type="ECO:0000256" key="10">
    <source>
        <dbReference type="SAM" id="MobiDB-lite"/>
    </source>
</evidence>
<feature type="coiled-coil region" evidence="9">
    <location>
        <begin position="489"/>
        <end position="525"/>
    </location>
</feature>
<protein>
    <recommendedName>
        <fullName evidence="3">Centrosomal protein of 162 kDa</fullName>
    </recommendedName>
</protein>
<dbReference type="GO" id="GO:0005814">
    <property type="term" value="C:centriole"/>
    <property type="evidence" value="ECO:0007669"/>
    <property type="project" value="UniProtKB-SubCell"/>
</dbReference>
<evidence type="ECO:0000313" key="11">
    <source>
        <dbReference type="EMBL" id="EPY23499.1"/>
    </source>
</evidence>
<reference evidence="11 12" key="1">
    <citation type="journal article" date="2013" name="PLoS ONE">
        <title>Predicting the Proteins of Angomonas deanei, Strigomonas culicis and Their Respective Endosymbionts Reveals New Aspects of the Trypanosomatidae Family.</title>
        <authorList>
            <person name="Motta M.C."/>
            <person name="Martins A.C."/>
            <person name="de Souza S.S."/>
            <person name="Catta-Preta C.M."/>
            <person name="Silva R."/>
            <person name="Klein C.C."/>
            <person name="de Almeida L.G."/>
            <person name="de Lima Cunha O."/>
            <person name="Ciapina L.P."/>
            <person name="Brocchi M."/>
            <person name="Colabardini A.C."/>
            <person name="de Araujo Lima B."/>
            <person name="Machado C.R."/>
            <person name="de Almeida Soares C.M."/>
            <person name="Probst C.M."/>
            <person name="de Menezes C.B."/>
            <person name="Thompson C.E."/>
            <person name="Bartholomeu D.C."/>
            <person name="Gradia D.F."/>
            <person name="Pavoni D.P."/>
            <person name="Grisard E.C."/>
            <person name="Fantinatti-Garboggini F."/>
            <person name="Marchini F.K."/>
            <person name="Rodrigues-Luiz G.F."/>
            <person name="Wagner G."/>
            <person name="Goldman G.H."/>
            <person name="Fietto J.L."/>
            <person name="Elias M.C."/>
            <person name="Goldman M.H."/>
            <person name="Sagot M.F."/>
            <person name="Pereira M."/>
            <person name="Stoco P.H."/>
            <person name="de Mendonca-Neto R.P."/>
            <person name="Teixeira S.M."/>
            <person name="Maciel T.E."/>
            <person name="de Oliveira Mendes T.A."/>
            <person name="Urmenyi T.P."/>
            <person name="de Souza W."/>
            <person name="Schenkman S."/>
            <person name="de Vasconcelos A.T."/>
        </authorList>
    </citation>
    <scope>NUCLEOTIDE SEQUENCE [LARGE SCALE GENOMIC DNA]</scope>
</reference>
<sequence>MEMQDKILETLQKDNEHLINEKKVLSSRVTTLENELANLEAKHSLLLSAKENSAPPPAQNSTAVSQLQATIKELQFALDESETMSKKLKQKLEKFEHHQQALDDAEAEIRSLRVDLKRKESEFKDVVEGLSAKISSFIDSEDYNKVQEEIIKEHENTIRDLRSQLNEGGRKDQQNKNVSSNKDRQIRNLSKRIAELEETLQKKNPDNIAELIRSCQPDVHNSQLFKKEERRVKQLEQALLEKDKGTEAALGRLKEEMEKLRRQYEDRIASLQAELFDARNSQQRISPKLKELEKENLTLRRQAMNDLSPGTPPPAVSNVENELHELRTENNTLHKRIVELEMNVALRNQNASLMKQMQERLDSLSQEADFYKKMSNDKESSIKDIQERCEEKIRLAKENFTSQLLNYRKEHNNELDRLQRSHQAEIRRIANQNNTSGSDDLSQSLMQIAKEGGNSAFLHSVLDKLKYLEKRCIQKEKEAAFELTEARRIAELERTLLEQKADLIIEQKNQQINEFRSQLDQLIVAMASLQPNGGKS</sequence>
<feature type="coiled-coil region" evidence="9">
    <location>
        <begin position="316"/>
        <end position="374"/>
    </location>
</feature>